<dbReference type="Pfam" id="PF02378">
    <property type="entry name" value="PTS_EIIC"/>
    <property type="match status" value="1"/>
</dbReference>
<feature type="transmembrane region" description="Helical" evidence="12">
    <location>
        <begin position="285"/>
        <end position="311"/>
    </location>
</feature>
<dbReference type="PROSITE" id="PS01035">
    <property type="entry name" value="PTS_EIIB_TYPE_1_CYS"/>
    <property type="match status" value="1"/>
</dbReference>
<dbReference type="NCBIfam" id="TIGR01995">
    <property type="entry name" value="PTS-II-ABC-beta"/>
    <property type="match status" value="1"/>
</dbReference>
<evidence type="ECO:0000256" key="8">
    <source>
        <dbReference type="ARBA" id="ARBA00022777"/>
    </source>
</evidence>
<dbReference type="PROSITE" id="PS51103">
    <property type="entry name" value="PTS_EIIC_TYPE_1"/>
    <property type="match status" value="1"/>
</dbReference>
<comment type="subcellular location">
    <subcellularLocation>
        <location evidence="1">Cell membrane</location>
        <topology evidence="1">Multi-pass membrane protein</topology>
    </subcellularLocation>
</comment>
<evidence type="ECO:0000256" key="3">
    <source>
        <dbReference type="ARBA" id="ARBA00022475"/>
    </source>
</evidence>
<dbReference type="PROSITE" id="PS51098">
    <property type="entry name" value="PTS_EIIB_TYPE_1"/>
    <property type="match status" value="1"/>
</dbReference>
<dbReference type="RefSeq" id="WP_159115964.1">
    <property type="nucleotide sequence ID" value="NZ_CAKJVE010000004.1"/>
</dbReference>
<evidence type="ECO:0000256" key="7">
    <source>
        <dbReference type="ARBA" id="ARBA00022692"/>
    </source>
</evidence>
<feature type="transmembrane region" description="Helical" evidence="12">
    <location>
        <begin position="428"/>
        <end position="448"/>
    </location>
</feature>
<dbReference type="PROSITE" id="PS00371">
    <property type="entry name" value="PTS_EIIA_TYPE_1_HIS"/>
    <property type="match status" value="1"/>
</dbReference>
<dbReference type="PROSITE" id="PS51093">
    <property type="entry name" value="PTS_EIIA_TYPE_1"/>
    <property type="match status" value="1"/>
</dbReference>
<dbReference type="GO" id="GO:0009401">
    <property type="term" value="P:phosphoenolpyruvate-dependent sugar phosphotransferase system"/>
    <property type="evidence" value="ECO:0007669"/>
    <property type="project" value="UniProtKB-KW"/>
</dbReference>
<sequence length="632" mass="67797">MDYSVVAKRIIEELGGEKNVNSVMHCMTRLRFVLKDESIVDDEKVKKIKGVMGVMKKGGQYQVIIGNNVGTCYKEILKLGNFSDSSSSSEGTKEKKGIVTTVLDVVSGCMSGTMPALVGAGMVKVLLVILTTIGLLSDTSQTYKMLYSLGDATFYFLPFLLVISSAKKFNINPYTLAAVIGVMLYPDFTGLVASGEKISLFGLPVAAASYTYAVIPVIIMAWIMKYIEQFADKITPAVTKNFLKPLLILIIALPIALVLVGPLGYFGGNILSSVLYAIYDKASWLALALMAALMPLLVMTGMHWAFVPIALININTTPGFDTLLLVAMLSSNLAQGASCVAVGLKSKNKDLKQLSFSSAISAFLAGVTEPAMYGVTLKYKKPLYACMFAGLVGGFYAGLTALKCYVFATPSALAMVQFISPEGGSNMRNALITAGISVAIAFVGTWILGFDDPKNEEDEIVEEVNEDNTLEESIENNNEITVESVVCAPIEGKAVSLKQVDDATFSEEIMGKGAAIIPAVGRAVAPVDGVVSALFETKHAIGITSDDGVEVLIHIGLDTVKLGGEHFTAYIKAGDKVKKGDLLVEFDIEAIKKAGYDTITPVLVTNAHDYKDVLSFIDRDVKEKEELLKATR</sequence>
<dbReference type="InterPro" id="IPR001996">
    <property type="entry name" value="PTS_IIB_1"/>
</dbReference>
<feature type="transmembrane region" description="Helical" evidence="12">
    <location>
        <begin position="116"/>
        <end position="137"/>
    </location>
</feature>
<name>A0A650LRY4_9CLOT</name>
<dbReference type="InterPro" id="IPR001127">
    <property type="entry name" value="PTS_EIIA_1_perm"/>
</dbReference>
<evidence type="ECO:0000256" key="9">
    <source>
        <dbReference type="ARBA" id="ARBA00022989"/>
    </source>
</evidence>
<dbReference type="GO" id="GO:0008982">
    <property type="term" value="F:protein-N(PI)-phosphohistidine-sugar phosphotransferase activity"/>
    <property type="evidence" value="ECO:0007669"/>
    <property type="project" value="InterPro"/>
</dbReference>
<feature type="transmembrane region" description="Helical" evidence="12">
    <location>
        <begin position="356"/>
        <end position="376"/>
    </location>
</feature>
<dbReference type="CDD" id="cd00210">
    <property type="entry name" value="PTS_IIA_glc"/>
    <property type="match status" value="1"/>
</dbReference>
<accession>A0A650LRY4</accession>
<keyword evidence="8" id="KW-0418">Kinase</keyword>
<keyword evidence="3" id="KW-1003">Cell membrane</keyword>
<dbReference type="SUPFAM" id="SSF51261">
    <property type="entry name" value="Duplicated hybrid motif"/>
    <property type="match status" value="1"/>
</dbReference>
<evidence type="ECO:0000313" key="18">
    <source>
        <dbReference type="Proteomes" id="UP000431451"/>
    </source>
</evidence>
<keyword evidence="7 12" id="KW-0812">Transmembrane</keyword>
<evidence type="ECO:0000256" key="11">
    <source>
        <dbReference type="PROSITE-ProRule" id="PRU00421"/>
    </source>
</evidence>
<dbReference type="EMBL" id="UWJD01000001">
    <property type="protein sequence ID" value="VCT83810.1"/>
    <property type="molecule type" value="Genomic_DNA"/>
</dbReference>
<evidence type="ECO:0000256" key="1">
    <source>
        <dbReference type="ARBA" id="ARBA00004651"/>
    </source>
</evidence>
<gene>
    <name evidence="17" type="primary">bglF_5</name>
    <name evidence="16" type="ORF">CNEO_44180</name>
    <name evidence="17" type="ORF">CNEONATNEC25_01407</name>
</gene>
<evidence type="ECO:0000256" key="12">
    <source>
        <dbReference type="SAM" id="Phobius"/>
    </source>
</evidence>
<dbReference type="GO" id="GO:0015771">
    <property type="term" value="P:trehalose transport"/>
    <property type="evidence" value="ECO:0007669"/>
    <property type="project" value="TreeGrafter"/>
</dbReference>
<dbReference type="Pfam" id="PF00367">
    <property type="entry name" value="PTS_EIIB"/>
    <property type="match status" value="1"/>
</dbReference>
<organism evidence="17 18">
    <name type="scientific">Clostridium neonatale</name>
    <dbReference type="NCBI Taxonomy" id="137838"/>
    <lineage>
        <taxon>Bacteria</taxon>
        <taxon>Bacillati</taxon>
        <taxon>Bacillota</taxon>
        <taxon>Clostridia</taxon>
        <taxon>Eubacteriales</taxon>
        <taxon>Clostridiaceae</taxon>
        <taxon>Clostridium</taxon>
    </lineage>
</organism>
<keyword evidence="9 12" id="KW-1133">Transmembrane helix</keyword>
<feature type="transmembrane region" description="Helical" evidence="12">
    <location>
        <begin position="245"/>
        <end position="265"/>
    </location>
</feature>
<evidence type="ECO:0000259" key="15">
    <source>
        <dbReference type="PROSITE" id="PS51103"/>
    </source>
</evidence>
<feature type="transmembrane region" description="Helical" evidence="12">
    <location>
        <begin position="143"/>
        <end position="162"/>
    </location>
</feature>
<dbReference type="EMBL" id="CAKJVE010000004">
    <property type="protein sequence ID" value="CAG9709422.1"/>
    <property type="molecule type" value="Genomic_DNA"/>
</dbReference>
<reference evidence="16" key="2">
    <citation type="submission" date="2021-10" db="EMBL/GenBank/DDBJ databases">
        <authorList>
            <person name="Mesa V."/>
        </authorList>
    </citation>
    <scope>NUCLEOTIDE SEQUENCE</scope>
    <source>
        <strain evidence="16">CC3_PB</strain>
    </source>
</reference>
<dbReference type="Pfam" id="PF00358">
    <property type="entry name" value="PTS_EIIA_1"/>
    <property type="match status" value="1"/>
</dbReference>
<dbReference type="InterPro" id="IPR011297">
    <property type="entry name" value="PTS_IIABC_b_glu"/>
</dbReference>
<feature type="active site" description="Phosphocysteine intermediate; for EIIB activity" evidence="11">
    <location>
        <position position="26"/>
    </location>
</feature>
<evidence type="ECO:0000313" key="17">
    <source>
        <dbReference type="EMBL" id="VCT83810.1"/>
    </source>
</evidence>
<dbReference type="PANTHER" id="PTHR30175">
    <property type="entry name" value="PHOSPHOTRANSFERASE SYSTEM TRANSPORT PROTEIN"/>
    <property type="match status" value="1"/>
</dbReference>
<keyword evidence="5 16" id="KW-0808">Transferase</keyword>
<reference evidence="17 18" key="1">
    <citation type="submission" date="2018-06" db="EMBL/GenBank/DDBJ databases">
        <authorList>
            <consortium name="IHU Genomes"/>
        </authorList>
    </citation>
    <scope>NUCLEOTIDE SEQUENCE [LARGE SCALE GENOMIC DNA]</scope>
    <source>
        <strain evidence="17 18">NEC25</strain>
    </source>
</reference>
<dbReference type="FunFam" id="2.70.70.10:FF:000001">
    <property type="entry name" value="PTS system glucose-specific IIA component"/>
    <property type="match status" value="1"/>
</dbReference>
<dbReference type="Gene3D" id="3.30.1360.60">
    <property type="entry name" value="Glucose permease domain IIB"/>
    <property type="match status" value="1"/>
</dbReference>
<feature type="transmembrane region" description="Helical" evidence="12">
    <location>
        <begin position="201"/>
        <end position="224"/>
    </location>
</feature>
<dbReference type="EC" id="2.7.1.-" evidence="16"/>
<dbReference type="Proteomes" id="UP000431451">
    <property type="component" value="Unassembled WGS sequence"/>
</dbReference>
<dbReference type="CDD" id="cd00212">
    <property type="entry name" value="PTS_IIB_glc"/>
    <property type="match status" value="1"/>
</dbReference>
<evidence type="ECO:0000256" key="2">
    <source>
        <dbReference type="ARBA" id="ARBA00022448"/>
    </source>
</evidence>
<dbReference type="AlphaFoldDB" id="A0A650LRY4"/>
<dbReference type="InterPro" id="IPR036878">
    <property type="entry name" value="Glu_permease_IIB"/>
</dbReference>
<keyword evidence="6" id="KW-0598">Phosphotransferase system</keyword>
<evidence type="ECO:0000256" key="6">
    <source>
        <dbReference type="ARBA" id="ARBA00022683"/>
    </source>
</evidence>
<evidence type="ECO:0000259" key="13">
    <source>
        <dbReference type="PROSITE" id="PS51093"/>
    </source>
</evidence>
<keyword evidence="10 12" id="KW-0472">Membrane</keyword>
<evidence type="ECO:0000256" key="4">
    <source>
        <dbReference type="ARBA" id="ARBA00022597"/>
    </source>
</evidence>
<dbReference type="Gene3D" id="2.70.70.10">
    <property type="entry name" value="Glucose Permease (Domain IIA)"/>
    <property type="match status" value="1"/>
</dbReference>
<dbReference type="Proteomes" id="UP000789738">
    <property type="component" value="Unassembled WGS sequence"/>
</dbReference>
<dbReference type="GO" id="GO:0016301">
    <property type="term" value="F:kinase activity"/>
    <property type="evidence" value="ECO:0007669"/>
    <property type="project" value="UniProtKB-KW"/>
</dbReference>
<dbReference type="InterPro" id="IPR050558">
    <property type="entry name" value="PTS_Sugar-Specific_Components"/>
</dbReference>
<keyword evidence="4" id="KW-0762">Sugar transport</keyword>
<feature type="domain" description="PTS EIIB type-1" evidence="14">
    <location>
        <begin position="4"/>
        <end position="86"/>
    </location>
</feature>
<feature type="transmembrane region" description="Helical" evidence="12">
    <location>
        <begin position="383"/>
        <end position="408"/>
    </location>
</feature>
<dbReference type="GO" id="GO:0005886">
    <property type="term" value="C:plasma membrane"/>
    <property type="evidence" value="ECO:0007669"/>
    <property type="project" value="UniProtKB-SubCell"/>
</dbReference>
<evidence type="ECO:0000256" key="5">
    <source>
        <dbReference type="ARBA" id="ARBA00022679"/>
    </source>
</evidence>
<feature type="domain" description="PTS EIIC type-1" evidence="15">
    <location>
        <begin position="104"/>
        <end position="464"/>
    </location>
</feature>
<evidence type="ECO:0000259" key="14">
    <source>
        <dbReference type="PROSITE" id="PS51098"/>
    </source>
</evidence>
<feature type="domain" description="PTS EIIA type-1" evidence="13">
    <location>
        <begin position="502"/>
        <end position="606"/>
    </location>
</feature>
<dbReference type="NCBIfam" id="TIGR00830">
    <property type="entry name" value="PTBA"/>
    <property type="match status" value="1"/>
</dbReference>
<dbReference type="FunFam" id="3.30.1360.60:FF:000001">
    <property type="entry name" value="PTS system glucose-specific IIBC component PtsG"/>
    <property type="match status" value="1"/>
</dbReference>
<dbReference type="InterPro" id="IPR018113">
    <property type="entry name" value="PTrfase_EIIB_Cys"/>
</dbReference>
<evidence type="ECO:0000256" key="10">
    <source>
        <dbReference type="ARBA" id="ARBA00023136"/>
    </source>
</evidence>
<proteinExistence type="predicted"/>
<feature type="transmembrane region" description="Helical" evidence="12">
    <location>
        <begin position="323"/>
        <end position="344"/>
    </location>
</feature>
<feature type="transmembrane region" description="Helical" evidence="12">
    <location>
        <begin position="174"/>
        <end position="195"/>
    </location>
</feature>
<dbReference type="InterPro" id="IPR013013">
    <property type="entry name" value="PTS_EIIC_1"/>
</dbReference>
<dbReference type="InterPro" id="IPR011055">
    <property type="entry name" value="Dup_hybrid_motif"/>
</dbReference>
<protein>
    <submittedName>
        <fullName evidence="17">PTS system beta-glucoside-specific EIIBCA component</fullName>
    </submittedName>
    <submittedName>
        <fullName evidence="16">PTS system, beta-glucoside-specific enzyme IIABC component</fullName>
        <ecNumber evidence="16">2.7.1.-</ecNumber>
    </submittedName>
</protein>
<dbReference type="InterPro" id="IPR003352">
    <property type="entry name" value="PTS_EIIC"/>
</dbReference>
<dbReference type="GO" id="GO:0090589">
    <property type="term" value="F:protein-phosphocysteine-trehalose phosphotransferase system transporter activity"/>
    <property type="evidence" value="ECO:0007669"/>
    <property type="project" value="TreeGrafter"/>
</dbReference>
<dbReference type="PANTHER" id="PTHR30175:SF1">
    <property type="entry name" value="PTS SYSTEM ARBUTIN-, CELLOBIOSE-, AND SALICIN-SPECIFIC EIIBC COMPONENT-RELATED"/>
    <property type="match status" value="1"/>
</dbReference>
<dbReference type="SUPFAM" id="SSF55604">
    <property type="entry name" value="Glucose permease domain IIB"/>
    <property type="match status" value="1"/>
</dbReference>
<evidence type="ECO:0000313" key="16">
    <source>
        <dbReference type="EMBL" id="CAG9709422.1"/>
    </source>
</evidence>
<keyword evidence="2" id="KW-0813">Transport</keyword>